<feature type="region of interest" description="Disordered" evidence="1">
    <location>
        <begin position="1"/>
        <end position="33"/>
    </location>
</feature>
<keyword evidence="3" id="KW-1185">Reference proteome</keyword>
<accession>N1UY54</accession>
<name>N1UY54_9MICC</name>
<proteinExistence type="predicted"/>
<gene>
    <name evidence="2" type="ORF">D477_005391</name>
</gene>
<evidence type="ECO:0000313" key="3">
    <source>
        <dbReference type="Proteomes" id="UP000010729"/>
    </source>
</evidence>
<evidence type="ECO:0000256" key="1">
    <source>
        <dbReference type="SAM" id="MobiDB-lite"/>
    </source>
</evidence>
<dbReference type="Proteomes" id="UP000010729">
    <property type="component" value="Unassembled WGS sequence"/>
</dbReference>
<organism evidence="2 3">
    <name type="scientific">Arthrobacter crystallopoietes BAB-32</name>
    <dbReference type="NCBI Taxonomy" id="1246476"/>
    <lineage>
        <taxon>Bacteria</taxon>
        <taxon>Bacillati</taxon>
        <taxon>Actinomycetota</taxon>
        <taxon>Actinomycetes</taxon>
        <taxon>Micrococcales</taxon>
        <taxon>Micrococcaceae</taxon>
        <taxon>Crystallibacter</taxon>
    </lineage>
</organism>
<dbReference type="EMBL" id="ANPE02000079">
    <property type="protein sequence ID" value="EMY35296.1"/>
    <property type="molecule type" value="Genomic_DNA"/>
</dbReference>
<feature type="compositionally biased region" description="Acidic residues" evidence="1">
    <location>
        <begin position="22"/>
        <end position="33"/>
    </location>
</feature>
<comment type="caution">
    <text evidence="2">The sequence shown here is derived from an EMBL/GenBank/DDBJ whole genome shotgun (WGS) entry which is preliminary data.</text>
</comment>
<evidence type="ECO:0000313" key="2">
    <source>
        <dbReference type="EMBL" id="EMY35296.1"/>
    </source>
</evidence>
<protein>
    <submittedName>
        <fullName evidence="2">Uncharacterized protein</fullName>
    </submittedName>
</protein>
<sequence>MRKQVAAPEESSEPKASPTPGEEVEDGEGRDESVLDELIDRSGLPWLDVHLEVGPGDGDR</sequence>
<reference evidence="2 3" key="1">
    <citation type="journal article" date="2013" name="Genome Announc.">
        <title>Draft Genome Sequence of Arthrobacter crystallopoietes Strain BAB-32, Revealing Genes for Bioremediation.</title>
        <authorList>
            <person name="Joshi M.N."/>
            <person name="Pandit A.S."/>
            <person name="Sharma A."/>
            <person name="Pandya R.V."/>
            <person name="Desai S.M."/>
            <person name="Saxena A.K."/>
            <person name="Bagatharia S.B."/>
        </authorList>
    </citation>
    <scope>NUCLEOTIDE SEQUENCE [LARGE SCALE GENOMIC DNA]</scope>
    <source>
        <strain evidence="2 3">BAB-32</strain>
    </source>
</reference>
<dbReference type="AlphaFoldDB" id="N1UY54"/>